<name>A0AB37VY50_9PLEO</name>
<dbReference type="AlphaFoldDB" id="A0AB37VY50"/>
<organism evidence="2 3">
    <name type="scientific">Alternaria tenuissima</name>
    <dbReference type="NCBI Taxonomy" id="119927"/>
    <lineage>
        <taxon>Eukaryota</taxon>
        <taxon>Fungi</taxon>
        <taxon>Dikarya</taxon>
        <taxon>Ascomycota</taxon>
        <taxon>Pezizomycotina</taxon>
        <taxon>Dothideomycetes</taxon>
        <taxon>Pleosporomycetidae</taxon>
        <taxon>Pleosporales</taxon>
        <taxon>Pleosporineae</taxon>
        <taxon>Pleosporaceae</taxon>
        <taxon>Alternaria</taxon>
        <taxon>Alternaria sect. Alternaria</taxon>
        <taxon>Alternaria alternata complex</taxon>
    </lineage>
</organism>
<feature type="compositionally biased region" description="Polar residues" evidence="1">
    <location>
        <begin position="1"/>
        <end position="30"/>
    </location>
</feature>
<accession>A0AB37VY50</accession>
<dbReference type="EMBL" id="PDXB01000112">
    <property type="protein sequence ID" value="RYN15619.1"/>
    <property type="molecule type" value="Genomic_DNA"/>
</dbReference>
<reference evidence="2" key="1">
    <citation type="submission" date="2017-10" db="EMBL/GenBank/DDBJ databases">
        <authorList>
            <person name="Armitage A.D."/>
            <person name="Barbara D.J."/>
            <person name="Woodhall J.W."/>
            <person name="Sreenivasaprasad S."/>
            <person name="Lane C.R."/>
            <person name="Clarkson J.P."/>
            <person name="Harrison R.J."/>
        </authorList>
    </citation>
    <scope>NUCLEOTIDE SEQUENCE</scope>
    <source>
        <strain evidence="2">FERA 1164</strain>
    </source>
</reference>
<dbReference type="Gene3D" id="3.30.710.10">
    <property type="entry name" value="Potassium Channel Kv1.1, Chain A"/>
    <property type="match status" value="1"/>
</dbReference>
<evidence type="ECO:0000313" key="3">
    <source>
        <dbReference type="Proteomes" id="UP000292340"/>
    </source>
</evidence>
<comment type="caution">
    <text evidence="2">The sequence shown here is derived from an EMBL/GenBank/DDBJ whole genome shotgun (WGS) entry which is preliminary data.</text>
</comment>
<reference evidence="2" key="2">
    <citation type="journal article" date="2019" name="bioRxiv">
        <title>Genomics, evolutionary history and diagnostics of the Alternaria alternata species group including apple and Asian pear pathotypes.</title>
        <authorList>
            <person name="Armitage A.D."/>
            <person name="Cockerton H.M."/>
            <person name="Sreenivasaprasad S."/>
            <person name="Woodhall J.W."/>
            <person name="Lane C.R."/>
            <person name="Harrison R.J."/>
            <person name="Clarkson J.P."/>
        </authorList>
    </citation>
    <scope>NUCLEOTIDE SEQUENCE</scope>
    <source>
        <strain evidence="2">FERA 1164</strain>
    </source>
</reference>
<feature type="region of interest" description="Disordered" evidence="1">
    <location>
        <begin position="1"/>
        <end position="37"/>
    </location>
</feature>
<evidence type="ECO:0008006" key="4">
    <source>
        <dbReference type="Google" id="ProtNLM"/>
    </source>
</evidence>
<evidence type="ECO:0000313" key="2">
    <source>
        <dbReference type="EMBL" id="RYN15619.1"/>
    </source>
</evidence>
<protein>
    <recommendedName>
        <fullName evidence="4">BTB domain-containing protein</fullName>
    </recommendedName>
</protein>
<sequence>MANNDILGNSKQAGRTVMQQADEASSSTENDPNHATLLDSEGDAVLRCVGSSSEVRIQFRVSTAVLRLASSVFSNMFKPSFHEGQRLLHEDCPEFELEDDAQLMGLLLSILHYRGNSSDYTMSAEKLARLSILCDNNIPESDPSIDPEVLSRVGEGRNVLNTSLPCNRVNSWANSADLGRLRN</sequence>
<proteinExistence type="predicted"/>
<gene>
    <name evidence="2" type="ORF">AA0115_g12941</name>
</gene>
<dbReference type="Proteomes" id="UP000292340">
    <property type="component" value="Unassembled WGS sequence"/>
</dbReference>
<evidence type="ECO:0000256" key="1">
    <source>
        <dbReference type="SAM" id="MobiDB-lite"/>
    </source>
</evidence>
<dbReference type="InterPro" id="IPR011333">
    <property type="entry name" value="SKP1/BTB/POZ_sf"/>
</dbReference>